<evidence type="ECO:0000256" key="2">
    <source>
        <dbReference type="ARBA" id="ARBA00009130"/>
    </source>
</evidence>
<evidence type="ECO:0000256" key="6">
    <source>
        <dbReference type="ARBA" id="ARBA00023027"/>
    </source>
</evidence>
<gene>
    <name evidence="13" type="ORF">FYJ68_04405</name>
</gene>
<dbReference type="Gene3D" id="3.30.390.30">
    <property type="match status" value="1"/>
</dbReference>
<keyword evidence="6" id="KW-0520">NAD</keyword>
<dbReference type="Pfam" id="PF07992">
    <property type="entry name" value="Pyr_redox_2"/>
    <property type="match status" value="1"/>
</dbReference>
<keyword evidence="4" id="KW-0274">FAD</keyword>
<organism evidence="13 14">
    <name type="scientific">Olsenella porci</name>
    <dbReference type="NCBI Taxonomy" id="2652279"/>
    <lineage>
        <taxon>Bacteria</taxon>
        <taxon>Bacillati</taxon>
        <taxon>Actinomycetota</taxon>
        <taxon>Coriobacteriia</taxon>
        <taxon>Coriobacteriales</taxon>
        <taxon>Atopobiaceae</taxon>
        <taxon>Olsenella</taxon>
    </lineage>
</organism>
<dbReference type="PRINTS" id="PR00368">
    <property type="entry name" value="FADPNR"/>
</dbReference>
<evidence type="ECO:0000259" key="11">
    <source>
        <dbReference type="Pfam" id="PF02852"/>
    </source>
</evidence>
<protein>
    <recommendedName>
        <fullName evidence="9">NADH oxidase</fullName>
        <ecNumber evidence="8">1.6.3.4</ecNumber>
    </recommendedName>
</protein>
<keyword evidence="3" id="KW-0285">Flavoprotein</keyword>
<dbReference type="SUPFAM" id="SSF55424">
    <property type="entry name" value="FAD/NAD-linked reductases, dimerisation (C-terminal) domain"/>
    <property type="match status" value="1"/>
</dbReference>
<dbReference type="InterPro" id="IPR036188">
    <property type="entry name" value="FAD/NAD-bd_sf"/>
</dbReference>
<evidence type="ECO:0000256" key="1">
    <source>
        <dbReference type="ARBA" id="ARBA00001974"/>
    </source>
</evidence>
<name>A0A6N7XA00_9ACTN</name>
<dbReference type="Pfam" id="PF02852">
    <property type="entry name" value="Pyr_redox_dim"/>
    <property type="match status" value="1"/>
</dbReference>
<dbReference type="PANTHER" id="PTHR43429">
    <property type="entry name" value="PYRIDINE NUCLEOTIDE-DISULFIDE OXIDOREDUCTASE DOMAIN-CONTAINING"/>
    <property type="match status" value="1"/>
</dbReference>
<feature type="domain" description="FAD/NAD(P)-binding" evidence="12">
    <location>
        <begin position="3"/>
        <end position="309"/>
    </location>
</feature>
<dbReference type="AlphaFoldDB" id="A0A6N7XA00"/>
<evidence type="ECO:0000256" key="9">
    <source>
        <dbReference type="ARBA" id="ARBA00039201"/>
    </source>
</evidence>
<comment type="catalytic activity">
    <reaction evidence="10">
        <text>2 NADH + O2 + 2 H(+) = 2 NAD(+) + 2 H2O</text>
        <dbReference type="Rhea" id="RHEA:37799"/>
        <dbReference type="ChEBI" id="CHEBI:15377"/>
        <dbReference type="ChEBI" id="CHEBI:15378"/>
        <dbReference type="ChEBI" id="CHEBI:15379"/>
        <dbReference type="ChEBI" id="CHEBI:57540"/>
        <dbReference type="ChEBI" id="CHEBI:57945"/>
        <dbReference type="EC" id="1.6.3.4"/>
    </reaction>
</comment>
<evidence type="ECO:0000256" key="10">
    <source>
        <dbReference type="ARBA" id="ARBA00047360"/>
    </source>
</evidence>
<dbReference type="EC" id="1.6.3.4" evidence="8"/>
<evidence type="ECO:0000256" key="4">
    <source>
        <dbReference type="ARBA" id="ARBA00022827"/>
    </source>
</evidence>
<comment type="cofactor">
    <cofactor evidence="1">
        <name>FAD</name>
        <dbReference type="ChEBI" id="CHEBI:57692"/>
    </cofactor>
</comment>
<dbReference type="GO" id="GO:0004497">
    <property type="term" value="F:monooxygenase activity"/>
    <property type="evidence" value="ECO:0007669"/>
    <property type="project" value="UniProtKB-KW"/>
</dbReference>
<proteinExistence type="inferred from homology"/>
<evidence type="ECO:0000313" key="14">
    <source>
        <dbReference type="Proteomes" id="UP000469325"/>
    </source>
</evidence>
<evidence type="ECO:0000256" key="7">
    <source>
        <dbReference type="ARBA" id="ARBA00023284"/>
    </source>
</evidence>
<dbReference type="NCBIfam" id="NF046103">
    <property type="entry name" value="NOXase_Strep"/>
    <property type="match status" value="1"/>
</dbReference>
<sequence length="450" mass="48694">MSRIVIVGANHAGTAAANAILDNYPQHQVTIFDQNSNISFLGCGMALWIGGQISKPDGLFYQTKEQFEAKGATVHMQTTVESIDYPKHMVHAVSDGGTRIDQPYDKLILATGSEPIIPPVPGMDLQNVQHVKLYQDARAVVDKLHDPSIRRVVVMGAGYIGVELAEAFKRNGREVTLVDMAPTCLAGNFDPEFCALMERNLADHGITLAFGERVLRLEGEGGKVASVVTDRGSHEADMVCVCVGFRPNTQMFRHVGFDMLPNGALLVDHHQETSKKGVYAAGDCSNTFNNALGGNPAYIALATNAVRSGIVAGHNAAGTPLESIGVQGSSGICIFDLKMVQTGLTRVKAEAAGHEVRVSDFKQVQKATFIEEPNPEVKIRVVYDAHSRVVLGAQMASTYDMSAGIHMFSLAIQEGITIDRLALLDVFFLPHFNQPYNYYTMAAYNAVLGK</sequence>
<dbReference type="Proteomes" id="UP000469325">
    <property type="component" value="Unassembled WGS sequence"/>
</dbReference>
<comment type="similarity">
    <text evidence="2">Belongs to the class-III pyridine nucleotide-disulfide oxidoreductase family.</text>
</comment>
<dbReference type="InterPro" id="IPR050260">
    <property type="entry name" value="FAD-bd_OxRdtase"/>
</dbReference>
<reference evidence="13 14" key="1">
    <citation type="submission" date="2019-08" db="EMBL/GenBank/DDBJ databases">
        <title>In-depth cultivation of the pig gut microbiome towards novel bacterial diversity and tailored functional studies.</title>
        <authorList>
            <person name="Wylensek D."/>
            <person name="Hitch T.C.A."/>
            <person name="Clavel T."/>
        </authorList>
    </citation>
    <scope>NUCLEOTIDE SEQUENCE [LARGE SCALE GENOMIC DNA]</scope>
    <source>
        <strain evidence="13 14">CA-Schmier-601-WT-1</strain>
    </source>
</reference>
<dbReference type="EMBL" id="VUNC01000002">
    <property type="protein sequence ID" value="MST72350.1"/>
    <property type="molecule type" value="Genomic_DNA"/>
</dbReference>
<dbReference type="RefSeq" id="WP_154434323.1">
    <property type="nucleotide sequence ID" value="NZ_VUNC01000002.1"/>
</dbReference>
<dbReference type="InterPro" id="IPR016156">
    <property type="entry name" value="FAD/NAD-linked_Rdtase_dimer_sf"/>
</dbReference>
<dbReference type="InterPro" id="IPR004099">
    <property type="entry name" value="Pyr_nucl-diS_OxRdtase_dimer"/>
</dbReference>
<keyword evidence="14" id="KW-1185">Reference proteome</keyword>
<keyword evidence="13" id="KW-0503">Monooxygenase</keyword>
<evidence type="ECO:0000313" key="13">
    <source>
        <dbReference type="EMBL" id="MST72350.1"/>
    </source>
</evidence>
<dbReference type="PRINTS" id="PR00411">
    <property type="entry name" value="PNDRDTASEI"/>
</dbReference>
<dbReference type="SUPFAM" id="SSF51905">
    <property type="entry name" value="FAD/NAD(P)-binding domain"/>
    <property type="match status" value="1"/>
</dbReference>
<dbReference type="Gene3D" id="3.50.50.60">
    <property type="entry name" value="FAD/NAD(P)-binding domain"/>
    <property type="match status" value="2"/>
</dbReference>
<evidence type="ECO:0000256" key="8">
    <source>
        <dbReference type="ARBA" id="ARBA00039092"/>
    </source>
</evidence>
<keyword evidence="5" id="KW-0560">Oxidoreductase</keyword>
<accession>A0A6N7XA00</accession>
<evidence type="ECO:0000256" key="3">
    <source>
        <dbReference type="ARBA" id="ARBA00022630"/>
    </source>
</evidence>
<dbReference type="InterPro" id="IPR058076">
    <property type="entry name" value="NOXase"/>
</dbReference>
<evidence type="ECO:0000256" key="5">
    <source>
        <dbReference type="ARBA" id="ARBA00023002"/>
    </source>
</evidence>
<feature type="domain" description="Pyridine nucleotide-disulphide oxidoreductase dimerisation" evidence="11">
    <location>
        <begin position="331"/>
        <end position="433"/>
    </location>
</feature>
<dbReference type="InterPro" id="IPR023753">
    <property type="entry name" value="FAD/NAD-binding_dom"/>
</dbReference>
<comment type="caution">
    <text evidence="13">The sequence shown here is derived from an EMBL/GenBank/DDBJ whole genome shotgun (WGS) entry which is preliminary data.</text>
</comment>
<keyword evidence="7" id="KW-0676">Redox-active center</keyword>
<dbReference type="PANTHER" id="PTHR43429:SF1">
    <property type="entry name" value="NAD(P)H SULFUR OXIDOREDUCTASE (COA-DEPENDENT)"/>
    <property type="match status" value="1"/>
</dbReference>
<evidence type="ECO:0000259" key="12">
    <source>
        <dbReference type="Pfam" id="PF07992"/>
    </source>
</evidence>